<dbReference type="PANTHER" id="PTHR33910">
    <property type="entry name" value="PROTEIN TRANSLOCASE SUBUNIT SECE"/>
    <property type="match status" value="1"/>
</dbReference>
<dbReference type="GO" id="GO:0008320">
    <property type="term" value="F:protein transmembrane transporter activity"/>
    <property type="evidence" value="ECO:0007669"/>
    <property type="project" value="UniProtKB-UniRule"/>
</dbReference>
<name>A0A8G0ZWU1_9RHOB</name>
<keyword evidence="7 9" id="KW-0811">Translocation</keyword>
<dbReference type="InterPro" id="IPR001901">
    <property type="entry name" value="Translocase_SecE/Sec61-g"/>
</dbReference>
<keyword evidence="2 9" id="KW-0813">Transport</keyword>
<keyword evidence="6 9" id="KW-1133">Transmembrane helix</keyword>
<evidence type="ECO:0000256" key="8">
    <source>
        <dbReference type="ARBA" id="ARBA00023136"/>
    </source>
</evidence>
<dbReference type="Gene3D" id="1.20.5.1030">
    <property type="entry name" value="Preprotein translocase secy subunit"/>
    <property type="match status" value="1"/>
</dbReference>
<dbReference type="PANTHER" id="PTHR33910:SF1">
    <property type="entry name" value="PROTEIN TRANSLOCASE SUBUNIT SECE"/>
    <property type="match status" value="1"/>
</dbReference>
<feature type="transmembrane region" description="Helical" evidence="9">
    <location>
        <begin position="29"/>
        <end position="54"/>
    </location>
</feature>
<dbReference type="InterPro" id="IPR005807">
    <property type="entry name" value="SecE_bac"/>
</dbReference>
<comment type="function">
    <text evidence="9">Essential subunit of the Sec protein translocation channel SecYEG. Clamps together the 2 halves of SecY. May contact the channel plug during translocation.</text>
</comment>
<evidence type="ECO:0000256" key="7">
    <source>
        <dbReference type="ARBA" id="ARBA00023010"/>
    </source>
</evidence>
<keyword evidence="3 9" id="KW-1003">Cell membrane</keyword>
<evidence type="ECO:0000256" key="9">
    <source>
        <dbReference type="HAMAP-Rule" id="MF_00422"/>
    </source>
</evidence>
<dbReference type="NCBIfam" id="TIGR00964">
    <property type="entry name" value="secE_bact"/>
    <property type="match status" value="1"/>
</dbReference>
<evidence type="ECO:0000256" key="1">
    <source>
        <dbReference type="ARBA" id="ARBA00004370"/>
    </source>
</evidence>
<dbReference type="HAMAP" id="MF_00422">
    <property type="entry name" value="SecE"/>
    <property type="match status" value="1"/>
</dbReference>
<evidence type="ECO:0000256" key="6">
    <source>
        <dbReference type="ARBA" id="ARBA00022989"/>
    </source>
</evidence>
<evidence type="ECO:0000256" key="2">
    <source>
        <dbReference type="ARBA" id="ARBA00022448"/>
    </source>
</evidence>
<reference evidence="10" key="1">
    <citation type="submission" date="2021-02" db="EMBL/GenBank/DDBJ databases">
        <title>Rhodobacter shimadae sp. nov., an aerobic anoxygenic phototrophic bacterium isolated from a hot spring.</title>
        <authorList>
            <person name="Muramatsu S."/>
            <person name="Haruta S."/>
            <person name="Hirose S."/>
            <person name="Hanada S."/>
        </authorList>
    </citation>
    <scope>NUCLEOTIDE SEQUENCE</scope>
    <source>
        <strain evidence="10">N10</strain>
    </source>
</reference>
<dbReference type="GO" id="GO:0043952">
    <property type="term" value="P:protein transport by the Sec complex"/>
    <property type="evidence" value="ECO:0007669"/>
    <property type="project" value="UniProtKB-UniRule"/>
</dbReference>
<dbReference type="KEGG" id="nsm:JO391_01095"/>
<keyword evidence="8 9" id="KW-0472">Membrane</keyword>
<keyword evidence="11" id="KW-1185">Reference proteome</keyword>
<comment type="subunit">
    <text evidence="9">Component of the Sec protein translocase complex. Heterotrimer consisting of SecY, SecE and SecG subunits. The heterotrimers can form oligomers, although 1 heterotrimer is thought to be able to translocate proteins. Interacts with the ribosome. Interacts with SecDF, and other proteins may be involved. Interacts with SecA.</text>
</comment>
<gene>
    <name evidence="9 10" type="primary">secE</name>
    <name evidence="10" type="ORF">JO391_01095</name>
</gene>
<dbReference type="RefSeq" id="WP_220662379.1">
    <property type="nucleotide sequence ID" value="NZ_CP069370.1"/>
</dbReference>
<accession>A0A8G0ZWU1</accession>
<protein>
    <recommendedName>
        <fullName evidence="9">Protein translocase subunit SecE</fullName>
    </recommendedName>
</protein>
<dbReference type="Proteomes" id="UP000826300">
    <property type="component" value="Chromosome"/>
</dbReference>
<dbReference type="EMBL" id="CP069370">
    <property type="protein sequence ID" value="QYZ70163.1"/>
    <property type="molecule type" value="Genomic_DNA"/>
</dbReference>
<dbReference type="GO" id="GO:0005886">
    <property type="term" value="C:plasma membrane"/>
    <property type="evidence" value="ECO:0007669"/>
    <property type="project" value="UniProtKB-SubCell"/>
</dbReference>
<evidence type="ECO:0000313" key="11">
    <source>
        <dbReference type="Proteomes" id="UP000826300"/>
    </source>
</evidence>
<evidence type="ECO:0000256" key="4">
    <source>
        <dbReference type="ARBA" id="ARBA00022692"/>
    </source>
</evidence>
<dbReference type="Pfam" id="PF00584">
    <property type="entry name" value="SecE"/>
    <property type="match status" value="1"/>
</dbReference>
<evidence type="ECO:0000313" key="10">
    <source>
        <dbReference type="EMBL" id="QYZ70163.1"/>
    </source>
</evidence>
<evidence type="ECO:0000256" key="5">
    <source>
        <dbReference type="ARBA" id="ARBA00022927"/>
    </source>
</evidence>
<dbReference type="InterPro" id="IPR038379">
    <property type="entry name" value="SecE_sf"/>
</dbReference>
<dbReference type="GO" id="GO:0065002">
    <property type="term" value="P:intracellular protein transmembrane transport"/>
    <property type="evidence" value="ECO:0007669"/>
    <property type="project" value="UniProtKB-UniRule"/>
</dbReference>
<keyword evidence="4 9" id="KW-0812">Transmembrane</keyword>
<evidence type="ECO:0000256" key="3">
    <source>
        <dbReference type="ARBA" id="ARBA00022475"/>
    </source>
</evidence>
<keyword evidence="5 9" id="KW-0653">Protein transport</keyword>
<dbReference type="AlphaFoldDB" id="A0A8G0ZWU1"/>
<sequence length="67" mass="7635">MATKTTPFQFLQQARGEIAKVVWPTRREVLLTTLMVFLMAALTAAFFSLVDIVIRWGLTFVLSFFHG</sequence>
<dbReference type="GO" id="GO:0009306">
    <property type="term" value="P:protein secretion"/>
    <property type="evidence" value="ECO:0007669"/>
    <property type="project" value="UniProtKB-UniRule"/>
</dbReference>
<proteinExistence type="inferred from homology"/>
<dbReference type="GO" id="GO:0006605">
    <property type="term" value="P:protein targeting"/>
    <property type="evidence" value="ECO:0007669"/>
    <property type="project" value="UniProtKB-UniRule"/>
</dbReference>
<comment type="similarity">
    <text evidence="9">Belongs to the SecE/SEC61-gamma family.</text>
</comment>
<organism evidence="10 11">
    <name type="scientific">Neotabrizicola shimadae</name>
    <dbReference type="NCBI Taxonomy" id="2807096"/>
    <lineage>
        <taxon>Bacteria</taxon>
        <taxon>Pseudomonadati</taxon>
        <taxon>Pseudomonadota</taxon>
        <taxon>Alphaproteobacteria</taxon>
        <taxon>Rhodobacterales</taxon>
        <taxon>Paracoccaceae</taxon>
        <taxon>Neotabrizicola</taxon>
    </lineage>
</organism>
<comment type="subcellular location">
    <subcellularLocation>
        <location evidence="9">Cell membrane</location>
        <topology evidence="9">Single-pass membrane protein</topology>
    </subcellularLocation>
    <subcellularLocation>
        <location evidence="1">Membrane</location>
    </subcellularLocation>
</comment>